<evidence type="ECO:0000313" key="1">
    <source>
        <dbReference type="EMBL" id="KAJ8630382.1"/>
    </source>
</evidence>
<dbReference type="Proteomes" id="UP001234297">
    <property type="component" value="Chromosome 7"/>
</dbReference>
<keyword evidence="2" id="KW-1185">Reference proteome</keyword>
<comment type="caution">
    <text evidence="1">The sequence shown here is derived from an EMBL/GenBank/DDBJ whole genome shotgun (WGS) entry which is preliminary data.</text>
</comment>
<organism evidence="1 2">
    <name type="scientific">Persea americana</name>
    <name type="common">Avocado</name>
    <dbReference type="NCBI Taxonomy" id="3435"/>
    <lineage>
        <taxon>Eukaryota</taxon>
        <taxon>Viridiplantae</taxon>
        <taxon>Streptophyta</taxon>
        <taxon>Embryophyta</taxon>
        <taxon>Tracheophyta</taxon>
        <taxon>Spermatophyta</taxon>
        <taxon>Magnoliopsida</taxon>
        <taxon>Magnoliidae</taxon>
        <taxon>Laurales</taxon>
        <taxon>Lauraceae</taxon>
        <taxon>Persea</taxon>
    </lineage>
</organism>
<protein>
    <submittedName>
        <fullName evidence="1">Uncharacterized protein</fullName>
    </submittedName>
</protein>
<accession>A0ACC2LAI3</accession>
<sequence length="72" mass="8073">MGSTVSLLHIIDWNPMKSSFIITRMGLVSSAGYFGAWLSWWNFVQEDRRSILPSSTSNEQRILTLVLVLGAS</sequence>
<gene>
    <name evidence="1" type="ORF">MRB53_023705</name>
</gene>
<name>A0ACC2LAI3_PERAE</name>
<dbReference type="EMBL" id="CM056815">
    <property type="protein sequence ID" value="KAJ8630382.1"/>
    <property type="molecule type" value="Genomic_DNA"/>
</dbReference>
<proteinExistence type="predicted"/>
<evidence type="ECO:0000313" key="2">
    <source>
        <dbReference type="Proteomes" id="UP001234297"/>
    </source>
</evidence>
<reference evidence="1 2" key="1">
    <citation type="journal article" date="2022" name="Hortic Res">
        <title>A haplotype resolved chromosomal level avocado genome allows analysis of novel avocado genes.</title>
        <authorList>
            <person name="Nath O."/>
            <person name="Fletcher S.J."/>
            <person name="Hayward A."/>
            <person name="Shaw L.M."/>
            <person name="Masouleh A.K."/>
            <person name="Furtado A."/>
            <person name="Henry R.J."/>
            <person name="Mitter N."/>
        </authorList>
    </citation>
    <scope>NUCLEOTIDE SEQUENCE [LARGE SCALE GENOMIC DNA]</scope>
    <source>
        <strain evidence="2">cv. Hass</strain>
    </source>
</reference>